<evidence type="ECO:0000313" key="2">
    <source>
        <dbReference type="EMBL" id="TYP94042.1"/>
    </source>
</evidence>
<dbReference type="Pfam" id="PF11625">
    <property type="entry name" value="DUF3253"/>
    <property type="match status" value="1"/>
</dbReference>
<evidence type="ECO:0008006" key="4">
    <source>
        <dbReference type="Google" id="ProtNLM"/>
    </source>
</evidence>
<reference evidence="2 3" key="1">
    <citation type="submission" date="2019-07" db="EMBL/GenBank/DDBJ databases">
        <title>Genomic Encyclopedia of Archaeal and Bacterial Type Strains, Phase II (KMG-II): from individual species to whole genera.</title>
        <authorList>
            <person name="Goeker M."/>
        </authorList>
    </citation>
    <scope>NUCLEOTIDE SEQUENCE [LARGE SCALE GENOMIC DNA]</scope>
    <source>
        <strain evidence="2 3">DSM 21935</strain>
    </source>
</reference>
<organism evidence="2 3">
    <name type="scientific">Fodinibius salinus</name>
    <dbReference type="NCBI Taxonomy" id="860790"/>
    <lineage>
        <taxon>Bacteria</taxon>
        <taxon>Pseudomonadati</taxon>
        <taxon>Balneolota</taxon>
        <taxon>Balneolia</taxon>
        <taxon>Balneolales</taxon>
        <taxon>Balneolaceae</taxon>
        <taxon>Fodinibius</taxon>
    </lineage>
</organism>
<dbReference type="EMBL" id="VNHY01000002">
    <property type="protein sequence ID" value="TYP94042.1"/>
    <property type="molecule type" value="Genomic_DNA"/>
</dbReference>
<dbReference type="InterPro" id="IPR036390">
    <property type="entry name" value="WH_DNA-bd_sf"/>
</dbReference>
<evidence type="ECO:0000313" key="3">
    <source>
        <dbReference type="Proteomes" id="UP000324595"/>
    </source>
</evidence>
<dbReference type="Proteomes" id="UP000324595">
    <property type="component" value="Unassembled WGS sequence"/>
</dbReference>
<feature type="region of interest" description="Disordered" evidence="1">
    <location>
        <begin position="62"/>
        <end position="85"/>
    </location>
</feature>
<dbReference type="AlphaFoldDB" id="A0A5D3YKF7"/>
<keyword evidence="3" id="KW-1185">Reference proteome</keyword>
<dbReference type="SUPFAM" id="SSF46785">
    <property type="entry name" value="Winged helix' DNA-binding domain"/>
    <property type="match status" value="1"/>
</dbReference>
<name>A0A5D3YKF7_9BACT</name>
<accession>A0A5D3YKF7</accession>
<dbReference type="Gene3D" id="1.10.10.10">
    <property type="entry name" value="Winged helix-like DNA-binding domain superfamily/Winged helix DNA-binding domain"/>
    <property type="match status" value="1"/>
</dbReference>
<gene>
    <name evidence="2" type="ORF">LX73_1765</name>
</gene>
<dbReference type="OrthoDB" id="711646at2"/>
<sequence>MLDQELRTVIMELIRERGSKKTICPSEVARAFASDNWRELMDDVRAVARNLHQKWRVQIEKDGKSVDPDNVSGPIRLRLREDSDE</sequence>
<dbReference type="InterPro" id="IPR021660">
    <property type="entry name" value="DUF3253"/>
</dbReference>
<comment type="caution">
    <text evidence="2">The sequence shown here is derived from an EMBL/GenBank/DDBJ whole genome shotgun (WGS) entry which is preliminary data.</text>
</comment>
<proteinExistence type="predicted"/>
<protein>
    <recommendedName>
        <fullName evidence="4">DUF3253 domain-containing protein</fullName>
    </recommendedName>
</protein>
<dbReference type="InterPro" id="IPR036388">
    <property type="entry name" value="WH-like_DNA-bd_sf"/>
</dbReference>
<dbReference type="RefSeq" id="WP_148899071.1">
    <property type="nucleotide sequence ID" value="NZ_VNHY01000002.1"/>
</dbReference>
<evidence type="ECO:0000256" key="1">
    <source>
        <dbReference type="SAM" id="MobiDB-lite"/>
    </source>
</evidence>